<proteinExistence type="predicted"/>
<evidence type="ECO:0000313" key="1">
    <source>
        <dbReference type="EMBL" id="OTA20578.1"/>
    </source>
</evidence>
<keyword evidence="1" id="KW-0378">Hydrolase</keyword>
<organism evidence="1 2">
    <name type="scientific">Xenorhabdus beddingii</name>
    <dbReference type="NCBI Taxonomy" id="40578"/>
    <lineage>
        <taxon>Bacteria</taxon>
        <taxon>Pseudomonadati</taxon>
        <taxon>Pseudomonadota</taxon>
        <taxon>Gammaproteobacteria</taxon>
        <taxon>Enterobacterales</taxon>
        <taxon>Morganellaceae</taxon>
        <taxon>Xenorhabdus</taxon>
    </lineage>
</organism>
<sequence>MENNGSLTLCPSYFKLPLCWLRSLPQSHSASNSMINATQDRVGAMFFLGSGNKAKGIDNYLHANPYFIDDDCLLAGAQIFINLVTH</sequence>
<comment type="caution">
    <text evidence="1">The sequence shown here is derived from an EMBL/GenBank/DDBJ whole genome shotgun (WGS) entry which is preliminary data.</text>
</comment>
<dbReference type="Proteomes" id="UP000194204">
    <property type="component" value="Unassembled WGS sequence"/>
</dbReference>
<protein>
    <submittedName>
        <fullName evidence="1">Amidohydrolase</fullName>
    </submittedName>
</protein>
<name>A0A1Y2SRW2_9GAMM</name>
<dbReference type="STRING" id="40578.Xbed_01382"/>
<dbReference type="GO" id="GO:0016787">
    <property type="term" value="F:hydrolase activity"/>
    <property type="evidence" value="ECO:0007669"/>
    <property type="project" value="UniProtKB-KW"/>
</dbReference>
<dbReference type="AlphaFoldDB" id="A0A1Y2SRW2"/>
<gene>
    <name evidence="1" type="ORF">Xbed_01382</name>
</gene>
<dbReference type="EMBL" id="MUBK01000008">
    <property type="protein sequence ID" value="OTA20578.1"/>
    <property type="molecule type" value="Genomic_DNA"/>
</dbReference>
<keyword evidence="2" id="KW-1185">Reference proteome</keyword>
<reference evidence="1 2" key="1">
    <citation type="submission" date="2017-01" db="EMBL/GenBank/DDBJ databases">
        <title>Deconstructing symbiosis and pathogenesis requirements using a combined genomic-metabolomic approach.</title>
        <authorList>
            <person name="Tobias N.J."/>
            <person name="Wolff H."/>
            <person name="Djahanschiri B."/>
            <person name="Ebersberger I."/>
            <person name="Bode H.B."/>
        </authorList>
    </citation>
    <scope>NUCLEOTIDE SEQUENCE [LARGE SCALE GENOMIC DNA]</scope>
    <source>
        <strain evidence="1 2">DSM 4764</strain>
    </source>
</reference>
<accession>A0A1Y2SRW2</accession>
<evidence type="ECO:0000313" key="2">
    <source>
        <dbReference type="Proteomes" id="UP000194204"/>
    </source>
</evidence>